<dbReference type="InterPro" id="IPR001138">
    <property type="entry name" value="Zn2Cys6_DnaBD"/>
</dbReference>
<dbReference type="GO" id="GO:0000981">
    <property type="term" value="F:DNA-binding transcription factor activity, RNA polymerase II-specific"/>
    <property type="evidence" value="ECO:0007669"/>
    <property type="project" value="InterPro"/>
</dbReference>
<dbReference type="CDD" id="cd00067">
    <property type="entry name" value="GAL4"/>
    <property type="match status" value="1"/>
</dbReference>
<evidence type="ECO:0000256" key="4">
    <source>
        <dbReference type="ARBA" id="ARBA00023125"/>
    </source>
</evidence>
<dbReference type="InterPro" id="IPR007219">
    <property type="entry name" value="XnlR_reg_dom"/>
</dbReference>
<dbReference type="Pfam" id="PF00172">
    <property type="entry name" value="Zn_clus"/>
    <property type="match status" value="1"/>
</dbReference>
<dbReference type="GO" id="GO:0009410">
    <property type="term" value="P:response to xenobiotic stimulus"/>
    <property type="evidence" value="ECO:0007669"/>
    <property type="project" value="TreeGrafter"/>
</dbReference>
<keyword evidence="1" id="KW-0479">Metal-binding</keyword>
<dbReference type="Gene3D" id="4.10.240.10">
    <property type="entry name" value="Zn(2)-C6 fungal-type DNA-binding domain"/>
    <property type="match status" value="1"/>
</dbReference>
<dbReference type="EMBL" id="DF933839">
    <property type="protein sequence ID" value="GAM42105.1"/>
    <property type="molecule type" value="Genomic_DNA"/>
</dbReference>
<keyword evidence="6" id="KW-0539">Nucleus</keyword>
<evidence type="ECO:0000256" key="2">
    <source>
        <dbReference type="ARBA" id="ARBA00022833"/>
    </source>
</evidence>
<dbReference type="SUPFAM" id="SSF57701">
    <property type="entry name" value="Zn2/Cys6 DNA-binding domain"/>
    <property type="match status" value="1"/>
</dbReference>
<evidence type="ECO:0000259" key="7">
    <source>
        <dbReference type="PROSITE" id="PS50048"/>
    </source>
</evidence>
<organism evidence="8 9">
    <name type="scientific">Talaromyces pinophilus</name>
    <name type="common">Penicillium pinophilum</name>
    <dbReference type="NCBI Taxonomy" id="128442"/>
    <lineage>
        <taxon>Eukaryota</taxon>
        <taxon>Fungi</taxon>
        <taxon>Dikarya</taxon>
        <taxon>Ascomycota</taxon>
        <taxon>Pezizomycotina</taxon>
        <taxon>Eurotiomycetes</taxon>
        <taxon>Eurotiomycetidae</taxon>
        <taxon>Eurotiales</taxon>
        <taxon>Trichocomaceae</taxon>
        <taxon>Talaromyces</taxon>
        <taxon>Talaromyces sect. Talaromyces</taxon>
    </lineage>
</organism>
<dbReference type="CDD" id="cd12148">
    <property type="entry name" value="fungal_TF_MHR"/>
    <property type="match status" value="1"/>
</dbReference>
<keyword evidence="9" id="KW-1185">Reference proteome</keyword>
<dbReference type="PANTHER" id="PTHR31779">
    <property type="entry name" value="2-NITROPROPANE DIOXYGENASE FAMILY, PUTATIVE (AFU_ORTHOLOGUE AFUA_2G17430)-RELATED"/>
    <property type="match status" value="1"/>
</dbReference>
<keyword evidence="2" id="KW-0862">Zinc</keyword>
<evidence type="ECO:0000313" key="8">
    <source>
        <dbReference type="EMBL" id="GAM42105.1"/>
    </source>
</evidence>
<dbReference type="Pfam" id="PF04082">
    <property type="entry name" value="Fungal_trans"/>
    <property type="match status" value="1"/>
</dbReference>
<proteinExistence type="predicted"/>
<dbReference type="PANTHER" id="PTHR31779:SF5">
    <property type="entry name" value="ZN(II)2CYS6 TRANSCRIPTION FACTOR (EUROFUNG)"/>
    <property type="match status" value="1"/>
</dbReference>
<evidence type="ECO:0000256" key="3">
    <source>
        <dbReference type="ARBA" id="ARBA00023015"/>
    </source>
</evidence>
<protein>
    <submittedName>
        <fullName evidence="8">RDR1 homolog</fullName>
    </submittedName>
</protein>
<accession>A0A0B8MYD3</accession>
<dbReference type="GO" id="GO:0006351">
    <property type="term" value="P:DNA-templated transcription"/>
    <property type="evidence" value="ECO:0007669"/>
    <property type="project" value="InterPro"/>
</dbReference>
<dbReference type="Proteomes" id="UP000053095">
    <property type="component" value="Unassembled WGS sequence"/>
</dbReference>
<dbReference type="GO" id="GO:0008270">
    <property type="term" value="F:zinc ion binding"/>
    <property type="evidence" value="ECO:0007669"/>
    <property type="project" value="InterPro"/>
</dbReference>
<gene>
    <name evidence="8" type="ORF">TCE0_043f15771</name>
</gene>
<evidence type="ECO:0000256" key="6">
    <source>
        <dbReference type="ARBA" id="ARBA00023242"/>
    </source>
</evidence>
<evidence type="ECO:0000313" key="9">
    <source>
        <dbReference type="Proteomes" id="UP000053095"/>
    </source>
</evidence>
<evidence type="ECO:0000256" key="5">
    <source>
        <dbReference type="ARBA" id="ARBA00023163"/>
    </source>
</evidence>
<dbReference type="AlphaFoldDB" id="A0A0B8MYD3"/>
<dbReference type="SMART" id="SM00906">
    <property type="entry name" value="Fungal_trans"/>
    <property type="match status" value="1"/>
</dbReference>
<dbReference type="GO" id="GO:0003677">
    <property type="term" value="F:DNA binding"/>
    <property type="evidence" value="ECO:0007669"/>
    <property type="project" value="UniProtKB-KW"/>
</dbReference>
<keyword evidence="5" id="KW-0804">Transcription</keyword>
<keyword evidence="4" id="KW-0238">DNA-binding</keyword>
<dbReference type="PROSITE" id="PS50048">
    <property type="entry name" value="ZN2_CY6_FUNGAL_2"/>
    <property type="match status" value="1"/>
</dbReference>
<dbReference type="SMART" id="SM00066">
    <property type="entry name" value="GAL4"/>
    <property type="match status" value="1"/>
</dbReference>
<name>A0A0B8MYD3_TALPI</name>
<evidence type="ECO:0000256" key="1">
    <source>
        <dbReference type="ARBA" id="ARBA00022723"/>
    </source>
</evidence>
<feature type="domain" description="Zn(2)-C6 fungal-type" evidence="7">
    <location>
        <begin position="18"/>
        <end position="47"/>
    </location>
</feature>
<keyword evidence="3" id="KW-0805">Transcription regulation</keyword>
<dbReference type="PROSITE" id="PS00463">
    <property type="entry name" value="ZN2_CY6_FUNGAL_1"/>
    <property type="match status" value="1"/>
</dbReference>
<dbReference type="InterPro" id="IPR036864">
    <property type="entry name" value="Zn2-C6_fun-type_DNA-bd_sf"/>
</dbReference>
<sequence length="589" mass="65789">MDRDTPSEQGRRHRIRVACTPCKIRKRKCNGENPCASCARYDYECYYDRRARTRKAVTAFQERQRLQGSVQGTSPEESVTNSNVVGVENHSEAVATATTSDQNMEANAGVVFPRTLGLKMNSINNTQNGDCPGWNLGIRHNPRRSEKSVTWILAHGAWKVLCNAYAQHVHPIYGFLDLESLYVTAQRRWEDSHATNEYDSVICGVAALGSLFSPQANWEQERHLVECAKEILETSGTIANPSLQDAAGWILRTLYLRCSSSPHAAWMASCISLHIVEAMGLHRESSAGTVSLAYADTATSLPVGVGHERDVETKRRIFWIAKLLNTWISFEYGRSRIILHGESCPQPKFEDGYNDHTSALISLFQLSEGLDPNKDIPATVLEDSLKQLENRDFEVDALTLSQTVLAFTIYRRLQLLGSSVNKTVIEHVISLGRRGLKASGRCVDANHPWWHVNNVPFQFTCILLAIDTPSSLVHVRDALTLLKKIACHFKTAKSHQAFETIDMLARVSLSRKEQSVSVLKESILAGESSRPEIQQQQQFLAQDNTAHSGDGSLLLHYDNPYGLANLPGMANSTDWETFMRDLDFSAAFL</sequence>
<dbReference type="InterPro" id="IPR052478">
    <property type="entry name" value="Metabolite_Synth_Reg"/>
</dbReference>
<reference evidence="9" key="1">
    <citation type="journal article" date="2015" name="Genome Announc.">
        <title>Draft genome sequence of Talaromyces cellulolyticus strain Y-94, a source of lignocellulosic biomass-degrading enzymes.</title>
        <authorList>
            <person name="Fujii T."/>
            <person name="Koike H."/>
            <person name="Sawayama S."/>
            <person name="Yano S."/>
            <person name="Inoue H."/>
        </authorList>
    </citation>
    <scope>NUCLEOTIDE SEQUENCE [LARGE SCALE GENOMIC DNA]</scope>
    <source>
        <strain evidence="9">Y-94</strain>
    </source>
</reference>